<keyword evidence="3" id="KW-0106">Calcium</keyword>
<dbReference type="SMART" id="SM00271">
    <property type="entry name" value="DnaJ"/>
    <property type="match status" value="1"/>
</dbReference>
<dbReference type="InterPro" id="IPR036869">
    <property type="entry name" value="J_dom_sf"/>
</dbReference>
<evidence type="ECO:0000256" key="5">
    <source>
        <dbReference type="ARBA" id="ARBA00023136"/>
    </source>
</evidence>
<keyword evidence="5 8" id="KW-0472">Membrane</keyword>
<dbReference type="Pfam" id="PF00226">
    <property type="entry name" value="DnaJ"/>
    <property type="match status" value="1"/>
</dbReference>
<dbReference type="Gene3D" id="1.10.287.110">
    <property type="entry name" value="DnaJ domain"/>
    <property type="match status" value="1"/>
</dbReference>
<dbReference type="SUPFAM" id="SSF47473">
    <property type="entry name" value="EF-hand"/>
    <property type="match status" value="1"/>
</dbReference>
<feature type="domain" description="EF-hand" evidence="10">
    <location>
        <begin position="61"/>
        <end position="96"/>
    </location>
</feature>
<evidence type="ECO:0000256" key="2">
    <source>
        <dbReference type="ARBA" id="ARBA00022692"/>
    </source>
</evidence>
<dbReference type="Proteomes" id="UP000728032">
    <property type="component" value="Unassembled WGS sequence"/>
</dbReference>
<comment type="subcellular location">
    <subcellularLocation>
        <location evidence="1">Membrane</location>
        <topology evidence="1">Multi-pass membrane protein</topology>
    </subcellularLocation>
</comment>
<dbReference type="GO" id="GO:0006457">
    <property type="term" value="P:protein folding"/>
    <property type="evidence" value="ECO:0007669"/>
    <property type="project" value="InterPro"/>
</dbReference>
<feature type="domain" description="EF-hand" evidence="10">
    <location>
        <begin position="1"/>
        <end position="24"/>
    </location>
</feature>
<dbReference type="EMBL" id="OC925177">
    <property type="protein sequence ID" value="CAD7655976.1"/>
    <property type="molecule type" value="Genomic_DNA"/>
</dbReference>
<organism evidence="11">
    <name type="scientific">Oppiella nova</name>
    <dbReference type="NCBI Taxonomy" id="334625"/>
    <lineage>
        <taxon>Eukaryota</taxon>
        <taxon>Metazoa</taxon>
        <taxon>Ecdysozoa</taxon>
        <taxon>Arthropoda</taxon>
        <taxon>Chelicerata</taxon>
        <taxon>Arachnida</taxon>
        <taxon>Acari</taxon>
        <taxon>Acariformes</taxon>
        <taxon>Sarcoptiformes</taxon>
        <taxon>Oribatida</taxon>
        <taxon>Brachypylina</taxon>
        <taxon>Oppioidea</taxon>
        <taxon>Oppiidae</taxon>
        <taxon>Oppiella</taxon>
    </lineage>
</organism>
<accession>A0A7R9M984</accession>
<evidence type="ECO:0000259" key="10">
    <source>
        <dbReference type="PROSITE" id="PS50222"/>
    </source>
</evidence>
<gene>
    <name evidence="11" type="ORF">ONB1V03_LOCUS12616</name>
</gene>
<dbReference type="Pfam" id="PF13499">
    <property type="entry name" value="EF-hand_7"/>
    <property type="match status" value="1"/>
</dbReference>
<evidence type="ECO:0000256" key="6">
    <source>
        <dbReference type="ARBA" id="ARBA00023186"/>
    </source>
</evidence>
<proteinExistence type="inferred from homology"/>
<dbReference type="PROSITE" id="PS00018">
    <property type="entry name" value="EF_HAND_1"/>
    <property type="match status" value="1"/>
</dbReference>
<feature type="domain" description="J" evidence="9">
    <location>
        <begin position="167"/>
        <end position="235"/>
    </location>
</feature>
<dbReference type="InterPro" id="IPR044632">
    <property type="entry name" value="DNAJC25-like"/>
</dbReference>
<name>A0A7R9M984_9ACAR</name>
<dbReference type="PANTHER" id="PTHR44176">
    <property type="entry name" value="DNAJ HOMOLOG SUBFAMILY C MEMBER 25"/>
    <property type="match status" value="1"/>
</dbReference>
<evidence type="ECO:0000256" key="8">
    <source>
        <dbReference type="SAM" id="Phobius"/>
    </source>
</evidence>
<feature type="transmembrane region" description="Helical" evidence="8">
    <location>
        <begin position="257"/>
        <end position="277"/>
    </location>
</feature>
<dbReference type="OrthoDB" id="444540at2759"/>
<dbReference type="InterPro" id="IPR018247">
    <property type="entry name" value="EF_Hand_1_Ca_BS"/>
</dbReference>
<evidence type="ECO:0000313" key="11">
    <source>
        <dbReference type="EMBL" id="CAD7655976.1"/>
    </source>
</evidence>
<dbReference type="CDD" id="cd06257">
    <property type="entry name" value="DnaJ"/>
    <property type="match status" value="1"/>
</dbReference>
<feature type="domain" description="EF-hand" evidence="10">
    <location>
        <begin position="25"/>
        <end position="60"/>
    </location>
</feature>
<dbReference type="InterPro" id="IPR001623">
    <property type="entry name" value="DnaJ_domain"/>
</dbReference>
<evidence type="ECO:0000256" key="1">
    <source>
        <dbReference type="ARBA" id="ARBA00004141"/>
    </source>
</evidence>
<comment type="similarity">
    <text evidence="7">Belongs to the DNAJC25 family.</text>
</comment>
<dbReference type="PROSITE" id="PS50076">
    <property type="entry name" value="DNAJ_2"/>
    <property type="match status" value="1"/>
</dbReference>
<keyword evidence="6" id="KW-0143">Chaperone</keyword>
<dbReference type="SMART" id="SM00054">
    <property type="entry name" value="EFh"/>
    <property type="match status" value="2"/>
</dbReference>
<dbReference type="SUPFAM" id="SSF46565">
    <property type="entry name" value="Chaperone J-domain"/>
    <property type="match status" value="1"/>
</dbReference>
<dbReference type="Gene3D" id="1.10.238.10">
    <property type="entry name" value="EF-hand"/>
    <property type="match status" value="2"/>
</dbReference>
<dbReference type="InterPro" id="IPR002048">
    <property type="entry name" value="EF_hand_dom"/>
</dbReference>
<keyword evidence="2 8" id="KW-0812">Transmembrane</keyword>
<protein>
    <submittedName>
        <fullName evidence="11">Uncharacterized protein</fullName>
    </submittedName>
</protein>
<evidence type="ECO:0000256" key="3">
    <source>
        <dbReference type="ARBA" id="ARBA00022837"/>
    </source>
</evidence>
<dbReference type="PANTHER" id="PTHR44176:SF1">
    <property type="entry name" value="DNAJ HOMOLOG SUBFAMILY C MEMBER 25"/>
    <property type="match status" value="1"/>
</dbReference>
<dbReference type="GO" id="GO:0005509">
    <property type="term" value="F:calcium ion binding"/>
    <property type="evidence" value="ECO:0007669"/>
    <property type="project" value="InterPro"/>
</dbReference>
<dbReference type="PROSITE" id="PS00636">
    <property type="entry name" value="DNAJ_1"/>
    <property type="match status" value="1"/>
</dbReference>
<keyword evidence="12" id="KW-1185">Reference proteome</keyword>
<evidence type="ECO:0000313" key="12">
    <source>
        <dbReference type="Proteomes" id="UP000728032"/>
    </source>
</evidence>
<feature type="transmembrane region" description="Helical" evidence="8">
    <location>
        <begin position="358"/>
        <end position="377"/>
    </location>
</feature>
<evidence type="ECO:0000256" key="7">
    <source>
        <dbReference type="ARBA" id="ARBA00024193"/>
    </source>
</evidence>
<dbReference type="FunFam" id="1.10.287.110:FF:000036">
    <property type="entry name" value="dnaJ homolog subfamily C member 25"/>
    <property type="match status" value="1"/>
</dbReference>
<dbReference type="PROSITE" id="PS50222">
    <property type="entry name" value="EF_HAND_2"/>
    <property type="match status" value="3"/>
</dbReference>
<reference evidence="11" key="1">
    <citation type="submission" date="2020-11" db="EMBL/GenBank/DDBJ databases">
        <authorList>
            <person name="Tran Van P."/>
        </authorList>
    </citation>
    <scope>NUCLEOTIDE SEQUENCE</scope>
</reference>
<feature type="non-terminal residue" evidence="11">
    <location>
        <position position="1"/>
    </location>
</feature>
<dbReference type="InterPro" id="IPR018253">
    <property type="entry name" value="DnaJ_domain_CS"/>
</dbReference>
<dbReference type="CDD" id="cd00051">
    <property type="entry name" value="EFh"/>
    <property type="match status" value="1"/>
</dbReference>
<keyword evidence="4 8" id="KW-1133">Transmembrane helix</keyword>
<dbReference type="PRINTS" id="PR00625">
    <property type="entry name" value="JDOMAIN"/>
</dbReference>
<evidence type="ECO:0000256" key="4">
    <source>
        <dbReference type="ARBA" id="ARBA00022989"/>
    </source>
</evidence>
<dbReference type="EMBL" id="CAJPVJ010010352">
    <property type="protein sequence ID" value="CAG2173163.1"/>
    <property type="molecule type" value="Genomic_DNA"/>
</dbReference>
<dbReference type="GO" id="GO:0005789">
    <property type="term" value="C:endoplasmic reticulum membrane"/>
    <property type="evidence" value="ECO:0007669"/>
    <property type="project" value="TreeGrafter"/>
</dbReference>
<evidence type="ECO:0000259" key="9">
    <source>
        <dbReference type="PROSITE" id="PS50076"/>
    </source>
</evidence>
<dbReference type="InterPro" id="IPR011992">
    <property type="entry name" value="EF-hand-dom_pair"/>
</dbReference>
<sequence>MDDNQSGDLTLQEFTNGMKDIGLDMSDDEINEMFRQFDRDGNGTVKYDEFLRAVRPPMSKTRLNLIEMAFKKLDKTGDGIVNLDDLNGVYNIRSHPEYQNGQKTEKELLEGFLKKFEEGGSVDGQLTKDEFIDYYSGVSASIDEDIYFDLMMRHDAFIDGLYCGRENCYDVLGVTRESTRDEISREYRKLARKWHPDVHRGDEAKEVATERFRQVANAYEVLKDEDSRKDYDYMIDNPDEMYAHYYRYYRRMYAPKVDVRIVIVVTISVISGFQYYAMHSRYKDAIDYFLTVPKYKLKAQEIAKSEGFLGNSAANRKKNRLRSKDEIRIEEENILRKIIEEKMDIKGGYSKPSYRHVLWVQLAFLPYTTVLYIIWYFRWIWRFNFNKEEFGD</sequence>
<dbReference type="AlphaFoldDB" id="A0A7R9M984"/>